<gene>
    <name evidence="1" type="ORF">KPZU09_39620</name>
</gene>
<organism evidence="1 2">
    <name type="scientific">Klebsiella pneumoniae</name>
    <dbReference type="NCBI Taxonomy" id="573"/>
    <lineage>
        <taxon>Bacteria</taxon>
        <taxon>Pseudomonadati</taxon>
        <taxon>Pseudomonadota</taxon>
        <taxon>Gammaproteobacteria</taxon>
        <taxon>Enterobacterales</taxon>
        <taxon>Enterobacteriaceae</taxon>
        <taxon>Klebsiella/Raoultella group</taxon>
        <taxon>Klebsiella</taxon>
        <taxon>Klebsiella pneumoniae complex</taxon>
    </lineage>
</organism>
<accession>A0A8D6EKX7</accession>
<evidence type="ECO:0000313" key="1">
    <source>
        <dbReference type="EMBL" id="GHK54226.1"/>
    </source>
</evidence>
<evidence type="ECO:0000313" key="2">
    <source>
        <dbReference type="Proteomes" id="UP000655094"/>
    </source>
</evidence>
<sequence length="59" mass="6641">MTVFQAALQPIAVLLTFHMKPRVWLFFVYVIRQVAASLLSLPESIASENLGEVAHFLPE</sequence>
<proteinExistence type="predicted"/>
<dbReference type="AlphaFoldDB" id="A0A8D6EKX7"/>
<dbReference type="Proteomes" id="UP000655094">
    <property type="component" value="Unassembled WGS sequence"/>
</dbReference>
<comment type="caution">
    <text evidence="1">The sequence shown here is derived from an EMBL/GenBank/DDBJ whole genome shotgun (WGS) entry which is preliminary data.</text>
</comment>
<name>A0A8D6EKX7_KLEPN</name>
<reference evidence="1" key="1">
    <citation type="submission" date="2020-10" db="EMBL/GenBank/DDBJ databases">
        <title>Genome Sequence of ESBL Producing Zambian Clinical Strains.</title>
        <authorList>
            <person name="Shawa M."/>
            <person name="Furuta Y."/>
            <person name="Simbotwe M."/>
            <person name="Mulenga E."/>
            <person name="Mubanga M."/>
            <person name="Mulenga G."/>
            <person name="Kaile C."/>
            <person name="Zorigt T."/>
            <person name="Hang'ombe B."/>
            <person name="Higashi H."/>
        </authorList>
    </citation>
    <scope>NUCLEOTIDE SEQUENCE</scope>
    <source>
        <strain evidence="1">Zam_UTH_09</strain>
    </source>
</reference>
<dbReference type="RefSeq" id="WP_218399422.1">
    <property type="nucleotide sequence ID" value="NZ_JBAOZZ010000008.1"/>
</dbReference>
<dbReference type="EMBL" id="BNFF01000001">
    <property type="protein sequence ID" value="GHK54226.1"/>
    <property type="molecule type" value="Genomic_DNA"/>
</dbReference>
<protein>
    <submittedName>
        <fullName evidence="1">Uncharacterized protein</fullName>
    </submittedName>
</protein>